<dbReference type="EMBL" id="JAVDYB010000001">
    <property type="protein sequence ID" value="MDR7276493.1"/>
    <property type="molecule type" value="Genomic_DNA"/>
</dbReference>
<dbReference type="Pfam" id="PF12802">
    <property type="entry name" value="MarR_2"/>
    <property type="match status" value="1"/>
</dbReference>
<dbReference type="InterPro" id="IPR039422">
    <property type="entry name" value="MarR/SlyA-like"/>
</dbReference>
<dbReference type="GO" id="GO:0006950">
    <property type="term" value="P:response to stress"/>
    <property type="evidence" value="ECO:0007669"/>
    <property type="project" value="TreeGrafter"/>
</dbReference>
<name>A0AAE4C9X9_9ACTN</name>
<feature type="domain" description="HTH marR-type" evidence="1">
    <location>
        <begin position="10"/>
        <end position="146"/>
    </location>
</feature>
<dbReference type="SUPFAM" id="SSF46785">
    <property type="entry name" value="Winged helix' DNA-binding domain"/>
    <property type="match status" value="1"/>
</dbReference>
<reference evidence="2" key="1">
    <citation type="submission" date="2023-07" db="EMBL/GenBank/DDBJ databases">
        <title>Sequencing the genomes of 1000 actinobacteria strains.</title>
        <authorList>
            <person name="Klenk H.-P."/>
        </authorList>
    </citation>
    <scope>NUCLEOTIDE SEQUENCE</scope>
    <source>
        <strain evidence="2">DSM 44707</strain>
    </source>
</reference>
<dbReference type="GO" id="GO:0003700">
    <property type="term" value="F:DNA-binding transcription factor activity"/>
    <property type="evidence" value="ECO:0007669"/>
    <property type="project" value="InterPro"/>
</dbReference>
<organism evidence="2 3">
    <name type="scientific">Catenuloplanes atrovinosus</name>
    <dbReference type="NCBI Taxonomy" id="137266"/>
    <lineage>
        <taxon>Bacteria</taxon>
        <taxon>Bacillati</taxon>
        <taxon>Actinomycetota</taxon>
        <taxon>Actinomycetes</taxon>
        <taxon>Micromonosporales</taxon>
        <taxon>Micromonosporaceae</taxon>
        <taxon>Catenuloplanes</taxon>
    </lineage>
</organism>
<keyword evidence="2" id="KW-0238">DNA-binding</keyword>
<dbReference type="Gene3D" id="1.10.10.10">
    <property type="entry name" value="Winged helix-like DNA-binding domain superfamily/Winged helix DNA-binding domain"/>
    <property type="match status" value="1"/>
</dbReference>
<accession>A0AAE4C9X9</accession>
<dbReference type="PROSITE" id="PS50995">
    <property type="entry name" value="HTH_MARR_2"/>
    <property type="match status" value="1"/>
</dbReference>
<evidence type="ECO:0000259" key="1">
    <source>
        <dbReference type="PROSITE" id="PS50995"/>
    </source>
</evidence>
<comment type="caution">
    <text evidence="2">The sequence shown here is derived from an EMBL/GenBank/DDBJ whole genome shotgun (WGS) entry which is preliminary data.</text>
</comment>
<protein>
    <submittedName>
        <fullName evidence="2">DNA-binding MarR family transcriptional regulator</fullName>
    </submittedName>
</protein>
<sequence length="164" mass="18171">MNEQPLNADEEAAWRAIARVATFLPRIIDAELLRLTNLTLSEYLVLMLLSEAPGRSLRMSELADGILISFSGLTRLVERLERENMVERIRAETDGRGQRAVLTDTGLARLEAAWPGHLASVRRVVIDHLAGLDLPALAAALNAIVDENASRGPRGTTARQRRRR</sequence>
<dbReference type="PANTHER" id="PTHR33164:SF99">
    <property type="entry name" value="MARR FAMILY REGULATORY PROTEIN"/>
    <property type="match status" value="1"/>
</dbReference>
<dbReference type="SMART" id="SM00347">
    <property type="entry name" value="HTH_MARR"/>
    <property type="match status" value="1"/>
</dbReference>
<dbReference type="Proteomes" id="UP001183643">
    <property type="component" value="Unassembled WGS sequence"/>
</dbReference>
<keyword evidence="3" id="KW-1185">Reference proteome</keyword>
<dbReference type="PRINTS" id="PR00598">
    <property type="entry name" value="HTHMARR"/>
</dbReference>
<dbReference type="InterPro" id="IPR036388">
    <property type="entry name" value="WH-like_DNA-bd_sf"/>
</dbReference>
<dbReference type="PANTHER" id="PTHR33164">
    <property type="entry name" value="TRANSCRIPTIONAL REGULATOR, MARR FAMILY"/>
    <property type="match status" value="1"/>
</dbReference>
<proteinExistence type="predicted"/>
<evidence type="ECO:0000313" key="2">
    <source>
        <dbReference type="EMBL" id="MDR7276493.1"/>
    </source>
</evidence>
<evidence type="ECO:0000313" key="3">
    <source>
        <dbReference type="Proteomes" id="UP001183643"/>
    </source>
</evidence>
<dbReference type="GO" id="GO:0003677">
    <property type="term" value="F:DNA binding"/>
    <property type="evidence" value="ECO:0007669"/>
    <property type="project" value="UniProtKB-KW"/>
</dbReference>
<gene>
    <name evidence="2" type="ORF">J2S41_003271</name>
</gene>
<dbReference type="InterPro" id="IPR000835">
    <property type="entry name" value="HTH_MarR-typ"/>
</dbReference>
<dbReference type="AlphaFoldDB" id="A0AAE4C9X9"/>
<dbReference type="InterPro" id="IPR036390">
    <property type="entry name" value="WH_DNA-bd_sf"/>
</dbReference>
<dbReference type="RefSeq" id="WP_310368646.1">
    <property type="nucleotide sequence ID" value="NZ_JAVDYB010000001.1"/>
</dbReference>